<feature type="compositionally biased region" description="Basic and acidic residues" evidence="2">
    <location>
        <begin position="196"/>
        <end position="207"/>
    </location>
</feature>
<gene>
    <name evidence="4" type="ORF">LCGC14_1361760</name>
</gene>
<feature type="compositionally biased region" description="Low complexity" evidence="2">
    <location>
        <begin position="144"/>
        <end position="154"/>
    </location>
</feature>
<keyword evidence="3" id="KW-0472">Membrane</keyword>
<evidence type="ECO:0000256" key="3">
    <source>
        <dbReference type="SAM" id="Phobius"/>
    </source>
</evidence>
<reference evidence="4" key="1">
    <citation type="journal article" date="2015" name="Nature">
        <title>Complex archaea that bridge the gap between prokaryotes and eukaryotes.</title>
        <authorList>
            <person name="Spang A."/>
            <person name="Saw J.H."/>
            <person name="Jorgensen S.L."/>
            <person name="Zaremba-Niedzwiedzka K."/>
            <person name="Martijn J."/>
            <person name="Lind A.E."/>
            <person name="van Eijk R."/>
            <person name="Schleper C."/>
            <person name="Guy L."/>
            <person name="Ettema T.J."/>
        </authorList>
    </citation>
    <scope>NUCLEOTIDE SEQUENCE</scope>
</reference>
<feature type="compositionally biased region" description="Basic and acidic residues" evidence="2">
    <location>
        <begin position="111"/>
        <end position="132"/>
    </location>
</feature>
<sequence>MAETNAPMRPQFCDTVWHEGMPEAIDPNKFTNYIREKIIKNPEYQKQIKQLDGITDEIAQNTIPFLNKNTKSGRVTLAFPLKNRVHTLKLTGNEELKKAVKEFFSSPEEIDKSLQAKEDPKETFRQKADKLRNGSTSPSKNAANDDISSFFFNGSDDDDLSGLFPPPPGSRSRSDPPEDKPEDDDLSDSPPPGSRSRSDLPEGKPDDELSDLFPPSPAPVPGPGDDGGGLAPAPVPVPDPGDDGSGLVPAPRSGPRATPKESQKEELERKSKEYFEQKLLEVNRNVQQTRESLARLEETLKKNGFLDKPLDSIDAQLEGIEKDIDILNKNIKSNVNNTNEIHKNLITTNAKLKSLEDQIIEKERSFLGEFQKFQDEFLQLTLDDKEELKEQFSAELNNLKEKISEASRLFAQAIQESTQKQIDQAKVEIREEMQRQIGLNMDAFAEERVGEKREILRELSGLQEQIRALELLANPLRPSSATTKIARIAGMAAVMYAVAMPILSSMLTTTTRAFLT</sequence>
<feature type="transmembrane region" description="Helical" evidence="3">
    <location>
        <begin position="485"/>
        <end position="503"/>
    </location>
</feature>
<feature type="compositionally biased region" description="Basic and acidic residues" evidence="2">
    <location>
        <begin position="258"/>
        <end position="270"/>
    </location>
</feature>
<keyword evidence="3" id="KW-1133">Transmembrane helix</keyword>
<feature type="region of interest" description="Disordered" evidence="2">
    <location>
        <begin position="111"/>
        <end position="270"/>
    </location>
</feature>
<proteinExistence type="predicted"/>
<dbReference type="AlphaFoldDB" id="A0A0F9K802"/>
<evidence type="ECO:0000313" key="4">
    <source>
        <dbReference type="EMBL" id="KKM78259.1"/>
    </source>
</evidence>
<evidence type="ECO:0000256" key="2">
    <source>
        <dbReference type="SAM" id="MobiDB-lite"/>
    </source>
</evidence>
<keyword evidence="1" id="KW-0175">Coiled coil</keyword>
<feature type="compositionally biased region" description="Polar residues" evidence="2">
    <location>
        <begin position="133"/>
        <end position="142"/>
    </location>
</feature>
<feature type="coiled-coil region" evidence="1">
    <location>
        <begin position="279"/>
        <end position="472"/>
    </location>
</feature>
<protein>
    <submittedName>
        <fullName evidence="4">Uncharacterized protein</fullName>
    </submittedName>
</protein>
<name>A0A0F9K802_9ZZZZ</name>
<keyword evidence="3" id="KW-0812">Transmembrane</keyword>
<dbReference type="EMBL" id="LAZR01008518">
    <property type="protein sequence ID" value="KKM78259.1"/>
    <property type="molecule type" value="Genomic_DNA"/>
</dbReference>
<comment type="caution">
    <text evidence="4">The sequence shown here is derived from an EMBL/GenBank/DDBJ whole genome shotgun (WGS) entry which is preliminary data.</text>
</comment>
<evidence type="ECO:0000256" key="1">
    <source>
        <dbReference type="SAM" id="Coils"/>
    </source>
</evidence>
<accession>A0A0F9K802</accession>
<organism evidence="4">
    <name type="scientific">marine sediment metagenome</name>
    <dbReference type="NCBI Taxonomy" id="412755"/>
    <lineage>
        <taxon>unclassified sequences</taxon>
        <taxon>metagenomes</taxon>
        <taxon>ecological metagenomes</taxon>
    </lineage>
</organism>